<accession>A0A8T9EH43</accession>
<keyword evidence="15 18" id="KW-0496">Mitochondrion</keyword>
<feature type="transmembrane region" description="Helical" evidence="18">
    <location>
        <begin position="5"/>
        <end position="22"/>
    </location>
</feature>
<keyword evidence="12 18" id="KW-1133">Transmembrane helix</keyword>
<evidence type="ECO:0000256" key="10">
    <source>
        <dbReference type="ARBA" id="ARBA00022967"/>
    </source>
</evidence>
<dbReference type="EC" id="7.1.1.2" evidence="4 18"/>
<feature type="transmembrane region" description="Helical" evidence="18">
    <location>
        <begin position="270"/>
        <end position="294"/>
    </location>
</feature>
<evidence type="ECO:0000256" key="16">
    <source>
        <dbReference type="ARBA" id="ARBA00023136"/>
    </source>
</evidence>
<evidence type="ECO:0000256" key="2">
    <source>
        <dbReference type="ARBA" id="ARBA00004448"/>
    </source>
</evidence>
<evidence type="ECO:0000256" key="9">
    <source>
        <dbReference type="ARBA" id="ARBA00022792"/>
    </source>
</evidence>
<proteinExistence type="inferred from homology"/>
<dbReference type="GO" id="GO:0008137">
    <property type="term" value="F:NADH dehydrogenase (ubiquinone) activity"/>
    <property type="evidence" value="ECO:0007669"/>
    <property type="project" value="UniProtKB-EC"/>
</dbReference>
<feature type="transmembrane region" description="Helical" evidence="18">
    <location>
        <begin position="196"/>
        <end position="216"/>
    </location>
</feature>
<comment type="similarity">
    <text evidence="3 18">Belongs to the complex I subunit 2 family.</text>
</comment>
<keyword evidence="13 18" id="KW-0520">NAD</keyword>
<feature type="transmembrane region" description="Helical" evidence="18">
    <location>
        <begin position="236"/>
        <end position="258"/>
    </location>
</feature>
<feature type="transmembrane region" description="Helical" evidence="18">
    <location>
        <begin position="314"/>
        <end position="333"/>
    </location>
</feature>
<organism evidence="20">
    <name type="scientific">Planusocoris schaeferi</name>
    <dbReference type="NCBI Taxonomy" id="2924051"/>
    <lineage>
        <taxon>Eukaryota</taxon>
        <taxon>Metazoa</taxon>
        <taxon>Ecdysozoa</taxon>
        <taxon>Arthropoda</taxon>
        <taxon>Hexapoda</taxon>
        <taxon>Insecta</taxon>
        <taxon>Pterygota</taxon>
        <taxon>Neoptera</taxon>
        <taxon>Paraneoptera</taxon>
        <taxon>Hemiptera</taxon>
        <taxon>Heteroptera</taxon>
        <taxon>Panheteroptera</taxon>
        <taxon>Pentatomomorpha</taxon>
        <taxon>Coreoidea</taxon>
        <taxon>Alydidae</taxon>
        <taxon>Planusocoris</taxon>
    </lineage>
</organism>
<feature type="transmembrane region" description="Helical" evidence="18">
    <location>
        <begin position="95"/>
        <end position="113"/>
    </location>
</feature>
<evidence type="ECO:0000259" key="19">
    <source>
        <dbReference type="Pfam" id="PF00361"/>
    </source>
</evidence>
<evidence type="ECO:0000256" key="4">
    <source>
        <dbReference type="ARBA" id="ARBA00012944"/>
    </source>
</evidence>
<dbReference type="Pfam" id="PF00361">
    <property type="entry name" value="Proton_antipo_M"/>
    <property type="match status" value="1"/>
</dbReference>
<dbReference type="AlphaFoldDB" id="A0A8T9EH43"/>
<dbReference type="EMBL" id="OL702783">
    <property type="protein sequence ID" value="UNA71161.1"/>
    <property type="molecule type" value="Genomic_DNA"/>
</dbReference>
<name>A0A8T9EH43_9HEMI</name>
<dbReference type="InterPro" id="IPR050175">
    <property type="entry name" value="Complex_I_Subunit_2"/>
</dbReference>
<evidence type="ECO:0000256" key="7">
    <source>
        <dbReference type="ARBA" id="ARBA00022660"/>
    </source>
</evidence>
<evidence type="ECO:0000256" key="11">
    <source>
        <dbReference type="ARBA" id="ARBA00022982"/>
    </source>
</evidence>
<evidence type="ECO:0000256" key="1">
    <source>
        <dbReference type="ARBA" id="ARBA00003257"/>
    </source>
</evidence>
<keyword evidence="6" id="KW-0813">Transport</keyword>
<dbReference type="GO" id="GO:0005743">
    <property type="term" value="C:mitochondrial inner membrane"/>
    <property type="evidence" value="ECO:0007669"/>
    <property type="project" value="UniProtKB-SubCell"/>
</dbReference>
<protein>
    <recommendedName>
        <fullName evidence="5 18">NADH-ubiquinone oxidoreductase chain 2</fullName>
        <ecNumber evidence="4 18">7.1.1.2</ecNumber>
    </recommendedName>
</protein>
<evidence type="ECO:0000256" key="8">
    <source>
        <dbReference type="ARBA" id="ARBA00022692"/>
    </source>
</evidence>
<evidence type="ECO:0000256" key="15">
    <source>
        <dbReference type="ARBA" id="ARBA00023128"/>
    </source>
</evidence>
<gene>
    <name evidence="20" type="primary">ND2</name>
</gene>
<comment type="subcellular location">
    <subcellularLocation>
        <location evidence="2 18">Mitochondrion inner membrane</location>
        <topology evidence="2 18">Multi-pass membrane protein</topology>
    </subcellularLocation>
</comment>
<keyword evidence="8 18" id="KW-0812">Transmembrane</keyword>
<keyword evidence="14 18" id="KW-0830">Ubiquinone</keyword>
<feature type="domain" description="NADH:quinone oxidoreductase/Mrp antiporter transmembrane" evidence="19">
    <location>
        <begin position="24"/>
        <end position="281"/>
    </location>
</feature>
<feature type="transmembrane region" description="Helical" evidence="18">
    <location>
        <begin position="149"/>
        <end position="175"/>
    </location>
</feature>
<dbReference type="PANTHER" id="PTHR46552">
    <property type="entry name" value="NADH-UBIQUINONE OXIDOREDUCTASE CHAIN 2"/>
    <property type="match status" value="1"/>
</dbReference>
<comment type="function">
    <text evidence="1">Core subunit of the mitochondrial membrane respiratory chain NADH dehydrogenase (Complex I) that is believed to belong to the minimal assembly required for catalysis. Complex I functions in the transfer of electrons from NADH to the respiratory chain. The immediate electron acceptor for the enzyme is believed to be ubiquinone.</text>
</comment>
<keyword evidence="9 18" id="KW-0999">Mitochondrion inner membrane</keyword>
<dbReference type="RefSeq" id="YP_010311853.1">
    <property type="nucleotide sequence ID" value="NC_061681.1"/>
</dbReference>
<evidence type="ECO:0000256" key="17">
    <source>
        <dbReference type="ARBA" id="ARBA00049551"/>
    </source>
</evidence>
<evidence type="ECO:0000313" key="20">
    <source>
        <dbReference type="EMBL" id="UNA71161.1"/>
    </source>
</evidence>
<dbReference type="PANTHER" id="PTHR46552:SF1">
    <property type="entry name" value="NADH-UBIQUINONE OXIDOREDUCTASE CHAIN 2"/>
    <property type="match status" value="1"/>
</dbReference>
<evidence type="ECO:0000256" key="14">
    <source>
        <dbReference type="ARBA" id="ARBA00023075"/>
    </source>
</evidence>
<evidence type="ECO:0000256" key="13">
    <source>
        <dbReference type="ARBA" id="ARBA00023027"/>
    </source>
</evidence>
<dbReference type="CTD" id="4536"/>
<reference evidence="20" key="1">
    <citation type="journal article" date="2022" name="Zool. Scr.">
        <title>Species delimitation of rice seed bugs complex: Insights from mitochondrial genomes and ddRAD-seq data.</title>
        <authorList>
            <person name="Dong X."/>
            <person name="Yi W."/>
            <person name="Zheng C."/>
            <person name="Zhu X."/>
            <person name="Wang S."/>
            <person name="Xue H."/>
            <person name="Ye Z."/>
            <person name="Bu W."/>
        </authorList>
    </citation>
    <scope>NUCLEOTIDE SEQUENCE</scope>
</reference>
<dbReference type="InterPro" id="IPR001750">
    <property type="entry name" value="ND/Mrp_TM"/>
</dbReference>
<comment type="function">
    <text evidence="18">Core subunit of the mitochondrial membrane respiratory chain NADH dehydrogenase (Complex I) which catalyzes electron transfer from NADH through the respiratory chain, using ubiquinone as an electron acceptor. Essential for the catalytic activity and assembly of complex I.</text>
</comment>
<evidence type="ECO:0000256" key="6">
    <source>
        <dbReference type="ARBA" id="ARBA00022448"/>
    </source>
</evidence>
<dbReference type="GO" id="GO:0006120">
    <property type="term" value="P:mitochondrial electron transport, NADH to ubiquinone"/>
    <property type="evidence" value="ECO:0007669"/>
    <property type="project" value="InterPro"/>
</dbReference>
<keyword evidence="11 18" id="KW-0249">Electron transport</keyword>
<dbReference type="PRINTS" id="PR01436">
    <property type="entry name" value="NADHDHGNASE2"/>
</dbReference>
<keyword evidence="7 18" id="KW-0679">Respiratory chain</keyword>
<evidence type="ECO:0000256" key="3">
    <source>
        <dbReference type="ARBA" id="ARBA00007012"/>
    </source>
</evidence>
<keyword evidence="10 18" id="KW-1278">Translocase</keyword>
<comment type="catalytic activity">
    <reaction evidence="17 18">
        <text>a ubiquinone + NADH + 5 H(+)(in) = a ubiquinol + NAD(+) + 4 H(+)(out)</text>
        <dbReference type="Rhea" id="RHEA:29091"/>
        <dbReference type="Rhea" id="RHEA-COMP:9565"/>
        <dbReference type="Rhea" id="RHEA-COMP:9566"/>
        <dbReference type="ChEBI" id="CHEBI:15378"/>
        <dbReference type="ChEBI" id="CHEBI:16389"/>
        <dbReference type="ChEBI" id="CHEBI:17976"/>
        <dbReference type="ChEBI" id="CHEBI:57540"/>
        <dbReference type="ChEBI" id="CHEBI:57945"/>
        <dbReference type="EC" id="7.1.1.2"/>
    </reaction>
</comment>
<evidence type="ECO:0000256" key="12">
    <source>
        <dbReference type="ARBA" id="ARBA00022989"/>
    </source>
</evidence>
<keyword evidence="16 18" id="KW-0472">Membrane</keyword>
<evidence type="ECO:0000256" key="5">
    <source>
        <dbReference type="ARBA" id="ARBA00021008"/>
    </source>
</evidence>
<geneLocation type="mitochondrion" evidence="20"/>
<evidence type="ECO:0000256" key="18">
    <source>
        <dbReference type="RuleBase" id="RU003403"/>
    </source>
</evidence>
<dbReference type="GeneID" id="71443709"/>
<feature type="transmembrane region" description="Helical" evidence="18">
    <location>
        <begin position="57"/>
        <end position="75"/>
    </location>
</feature>
<dbReference type="InterPro" id="IPR003917">
    <property type="entry name" value="NADH_UbQ_OxRdtase_chain2"/>
</dbReference>
<sequence>MIFNLSKYLFLVMLISGSLMTLSANNWLGMWLGMEINLMSFIPFISKSKNKNSSQAMMIYFLIQSLGSIILLFSVTMNPMIMIKFNLESELMQNLTMISLVIKLGGAPFHWWVPMMMSNMNWSECFWLMTWQKMAPLTVMNNLEIKSEVLYTIVILSGLIGSIGGINQVSLRKLLAYSSINHLSWMMMFMSMSTMWYKYLMLYSMLMMLICYMLNHKNVYFINQMSTTSASLIEKYIFISLMLSIGGLPPFIGFLPKWMVIQMMINSKLFILLVIMLLMSLMVLFYYMRMLIFYILSFSTMNKWLVFKSKNNTLMYSIIVINFILPLFNCLNFF</sequence>